<keyword evidence="3 5" id="KW-1133">Transmembrane helix</keyword>
<protein>
    <recommendedName>
        <fullName evidence="6">Sodium/calcium exchanger membrane region domain-containing protein</fullName>
    </recommendedName>
</protein>
<dbReference type="AlphaFoldDB" id="A0A381VY27"/>
<dbReference type="GO" id="GO:0006874">
    <property type="term" value="P:intracellular calcium ion homeostasis"/>
    <property type="evidence" value="ECO:0007669"/>
    <property type="project" value="TreeGrafter"/>
</dbReference>
<feature type="transmembrane region" description="Helical" evidence="5">
    <location>
        <begin position="82"/>
        <end position="100"/>
    </location>
</feature>
<dbReference type="InterPro" id="IPR044880">
    <property type="entry name" value="NCX_ion-bd_dom_sf"/>
</dbReference>
<dbReference type="Gene3D" id="1.20.1420.30">
    <property type="entry name" value="NCX, central ion-binding region"/>
    <property type="match status" value="2"/>
</dbReference>
<dbReference type="NCBIfam" id="TIGR00367">
    <property type="entry name" value="calcium/sodium antiporter"/>
    <property type="match status" value="1"/>
</dbReference>
<organism evidence="7">
    <name type="scientific">marine metagenome</name>
    <dbReference type="NCBI Taxonomy" id="408172"/>
    <lineage>
        <taxon>unclassified sequences</taxon>
        <taxon>metagenomes</taxon>
        <taxon>ecological metagenomes</taxon>
    </lineage>
</organism>
<dbReference type="Pfam" id="PF01699">
    <property type="entry name" value="Na_Ca_ex"/>
    <property type="match status" value="2"/>
</dbReference>
<feature type="transmembrane region" description="Helical" evidence="5">
    <location>
        <begin position="57"/>
        <end position="76"/>
    </location>
</feature>
<dbReference type="InterPro" id="IPR004837">
    <property type="entry name" value="NaCa_Exmemb"/>
</dbReference>
<evidence type="ECO:0000256" key="3">
    <source>
        <dbReference type="ARBA" id="ARBA00022989"/>
    </source>
</evidence>
<evidence type="ECO:0000256" key="4">
    <source>
        <dbReference type="ARBA" id="ARBA00023136"/>
    </source>
</evidence>
<gene>
    <name evidence="7" type="ORF">METZ01_LOCUS98054</name>
</gene>
<dbReference type="PANTHER" id="PTHR10846">
    <property type="entry name" value="SODIUM/POTASSIUM/CALCIUM EXCHANGER"/>
    <property type="match status" value="1"/>
</dbReference>
<dbReference type="PANTHER" id="PTHR10846:SF8">
    <property type="entry name" value="INNER MEMBRANE PROTEIN YRBG"/>
    <property type="match status" value="1"/>
</dbReference>
<evidence type="ECO:0000256" key="2">
    <source>
        <dbReference type="ARBA" id="ARBA00022692"/>
    </source>
</evidence>
<reference evidence="7" key="1">
    <citation type="submission" date="2018-05" db="EMBL/GenBank/DDBJ databases">
        <authorList>
            <person name="Lanie J.A."/>
            <person name="Ng W.-L."/>
            <person name="Kazmierczak K.M."/>
            <person name="Andrzejewski T.M."/>
            <person name="Davidsen T.M."/>
            <person name="Wayne K.J."/>
            <person name="Tettelin H."/>
            <person name="Glass J.I."/>
            <person name="Rusch D."/>
            <person name="Podicherti R."/>
            <person name="Tsui H.-C.T."/>
            <person name="Winkler M.E."/>
        </authorList>
    </citation>
    <scope>NUCLEOTIDE SEQUENCE</scope>
</reference>
<accession>A0A381VY27</accession>
<feature type="transmembrane region" description="Helical" evidence="5">
    <location>
        <begin position="158"/>
        <end position="182"/>
    </location>
</feature>
<evidence type="ECO:0000313" key="7">
    <source>
        <dbReference type="EMBL" id="SVA45200.1"/>
    </source>
</evidence>
<feature type="transmembrane region" description="Helical" evidence="5">
    <location>
        <begin position="221"/>
        <end position="241"/>
    </location>
</feature>
<evidence type="ECO:0000256" key="1">
    <source>
        <dbReference type="ARBA" id="ARBA00004141"/>
    </source>
</evidence>
<dbReference type="InterPro" id="IPR004481">
    <property type="entry name" value="K/Na/Ca-exchanger"/>
</dbReference>
<feature type="domain" description="Sodium/calcium exchanger membrane region" evidence="6">
    <location>
        <begin position="2"/>
        <end position="98"/>
    </location>
</feature>
<keyword evidence="4 5" id="KW-0472">Membrane</keyword>
<feature type="transmembrane region" description="Helical" evidence="5">
    <location>
        <begin position="121"/>
        <end position="146"/>
    </location>
</feature>
<evidence type="ECO:0000256" key="5">
    <source>
        <dbReference type="SAM" id="Phobius"/>
    </source>
</evidence>
<feature type="non-terminal residue" evidence="7">
    <location>
        <position position="1"/>
    </location>
</feature>
<feature type="domain" description="Sodium/calcium exchanger membrane region" evidence="6">
    <location>
        <begin position="124"/>
        <end position="267"/>
    </location>
</feature>
<sequence>ATSGPEMAVSVSASMRGSPNLAIGNALGSNIANIGLALGVSTLVRPMYLTNSVTLRWTAPLLVAVPFFTAILFYSGKYLSRVDGLIMLVGLGVFLSWMLHAARSRPTGTEFEAEARAKTHAYVAIGWFIVGFILLAAGSYVLVFGAENLARGMGVSNLFIGITIVAVATSLPEVTVSAVAAFKGEAELALGNIVGSNTFNLLAVIGIAATIHPVVVEAEILYLHFPVMLAFTVALFFMAYNRQGESRIRRREGFFLLLAFIAYYGFLAVKTF</sequence>
<keyword evidence="2 5" id="KW-0812">Transmembrane</keyword>
<evidence type="ECO:0000259" key="6">
    <source>
        <dbReference type="Pfam" id="PF01699"/>
    </source>
</evidence>
<dbReference type="EMBL" id="UINC01010134">
    <property type="protein sequence ID" value="SVA45200.1"/>
    <property type="molecule type" value="Genomic_DNA"/>
</dbReference>
<comment type="subcellular location">
    <subcellularLocation>
        <location evidence="1">Membrane</location>
        <topology evidence="1">Multi-pass membrane protein</topology>
    </subcellularLocation>
</comment>
<dbReference type="GO" id="GO:0008273">
    <property type="term" value="F:calcium, potassium:sodium antiporter activity"/>
    <property type="evidence" value="ECO:0007669"/>
    <property type="project" value="TreeGrafter"/>
</dbReference>
<proteinExistence type="predicted"/>
<feature type="transmembrane region" description="Helical" evidence="5">
    <location>
        <begin position="22"/>
        <end position="45"/>
    </location>
</feature>
<name>A0A381VY27_9ZZZZ</name>
<feature type="transmembrane region" description="Helical" evidence="5">
    <location>
        <begin position="194"/>
        <end position="215"/>
    </location>
</feature>
<dbReference type="GO" id="GO:0005262">
    <property type="term" value="F:calcium channel activity"/>
    <property type="evidence" value="ECO:0007669"/>
    <property type="project" value="TreeGrafter"/>
</dbReference>
<feature type="transmembrane region" description="Helical" evidence="5">
    <location>
        <begin position="253"/>
        <end position="269"/>
    </location>
</feature>
<dbReference type="GO" id="GO:0005886">
    <property type="term" value="C:plasma membrane"/>
    <property type="evidence" value="ECO:0007669"/>
    <property type="project" value="TreeGrafter"/>
</dbReference>